<dbReference type="EMBL" id="FMHU01000002">
    <property type="protein sequence ID" value="SCL21493.1"/>
    <property type="molecule type" value="Genomic_DNA"/>
</dbReference>
<gene>
    <name evidence="1" type="ORF">GA0074694_3052</name>
</gene>
<dbReference type="Proteomes" id="UP000198906">
    <property type="component" value="Unassembled WGS sequence"/>
</dbReference>
<dbReference type="AlphaFoldDB" id="A0A1C6RWA2"/>
<accession>A0A1C6RWA2</accession>
<proteinExistence type="predicted"/>
<evidence type="ECO:0000313" key="1">
    <source>
        <dbReference type="EMBL" id="SCL21493.1"/>
    </source>
</evidence>
<organism evidence="1 2">
    <name type="scientific">Micromonospora inyonensis</name>
    <dbReference type="NCBI Taxonomy" id="47866"/>
    <lineage>
        <taxon>Bacteria</taxon>
        <taxon>Bacillati</taxon>
        <taxon>Actinomycetota</taxon>
        <taxon>Actinomycetes</taxon>
        <taxon>Micromonosporales</taxon>
        <taxon>Micromonosporaceae</taxon>
        <taxon>Micromonospora</taxon>
    </lineage>
</organism>
<protein>
    <submittedName>
        <fullName evidence="1">Uncharacterized protein</fullName>
    </submittedName>
</protein>
<dbReference type="RefSeq" id="WP_091459208.1">
    <property type="nucleotide sequence ID" value="NZ_FMHU01000002.1"/>
</dbReference>
<sequence length="287" mass="31058">MQTFTDFLDQSTGRAFTALEANMRMASAFRELGEAAKEGAGKGINENTEAGERNLQMLMAAAKAAKENAATIRETTGNHQMASEVIEQSRAKFLAAADAMGVEKGRAVALANSLFGIPNINRTVKADTGPARSQVSAYRQWLASVNLDKTSTVRQRIIAEQYTARGGPREFNRWGGVYEHAAEGVLREAQIAAPVSPARYAWAEPATGGEAFIPRHGNPERSLDILSRAARWYGQQIIPATASLTQSAGTTEVRVFIGDQELRGMVRVEVADHNRGLRRRVSAGAGR</sequence>
<name>A0A1C6RWA2_9ACTN</name>
<evidence type="ECO:0000313" key="2">
    <source>
        <dbReference type="Proteomes" id="UP000198906"/>
    </source>
</evidence>
<reference evidence="2" key="1">
    <citation type="submission" date="2016-06" db="EMBL/GenBank/DDBJ databases">
        <authorList>
            <person name="Varghese N."/>
        </authorList>
    </citation>
    <scope>NUCLEOTIDE SEQUENCE [LARGE SCALE GENOMIC DNA]</scope>
    <source>
        <strain evidence="2">DSM 46123</strain>
    </source>
</reference>
<dbReference type="STRING" id="47866.GA0074694_3052"/>
<keyword evidence="2" id="KW-1185">Reference proteome</keyword>